<keyword evidence="6" id="KW-1185">Reference proteome</keyword>
<dbReference type="PANTHER" id="PTHR24252:SF7">
    <property type="entry name" value="HYALIN"/>
    <property type="match status" value="1"/>
</dbReference>
<dbReference type="CDD" id="cd00190">
    <property type="entry name" value="Tryp_SPc"/>
    <property type="match status" value="1"/>
</dbReference>
<dbReference type="InterPro" id="IPR001254">
    <property type="entry name" value="Trypsin_dom"/>
</dbReference>
<keyword evidence="3" id="KW-0472">Membrane</keyword>
<dbReference type="InterPro" id="IPR001314">
    <property type="entry name" value="Peptidase_S1A"/>
</dbReference>
<gene>
    <name evidence="5" type="ORF">CYMTET_44314</name>
</gene>
<keyword evidence="3" id="KW-0812">Transmembrane</keyword>
<keyword evidence="3" id="KW-1133">Transmembrane helix</keyword>
<evidence type="ECO:0000313" key="6">
    <source>
        <dbReference type="Proteomes" id="UP001190700"/>
    </source>
</evidence>
<dbReference type="InterPro" id="IPR043504">
    <property type="entry name" value="Peptidase_S1_PA_chymotrypsin"/>
</dbReference>
<dbReference type="InterPro" id="IPR018114">
    <property type="entry name" value="TRYPSIN_HIS"/>
</dbReference>
<name>A0AAE0C1K7_9CHLO</name>
<evidence type="ECO:0000259" key="4">
    <source>
        <dbReference type="PROSITE" id="PS50240"/>
    </source>
</evidence>
<dbReference type="SMART" id="SM00020">
    <property type="entry name" value="Tryp_SPc"/>
    <property type="match status" value="1"/>
</dbReference>
<dbReference type="PROSITE" id="PS50240">
    <property type="entry name" value="TRYPSIN_DOM"/>
    <property type="match status" value="1"/>
</dbReference>
<dbReference type="Gene3D" id="2.40.10.10">
    <property type="entry name" value="Trypsin-like serine proteases"/>
    <property type="match status" value="1"/>
</dbReference>
<feature type="transmembrane region" description="Helical" evidence="3">
    <location>
        <begin position="20"/>
        <end position="41"/>
    </location>
</feature>
<feature type="compositionally biased region" description="Polar residues" evidence="2">
    <location>
        <begin position="61"/>
        <end position="72"/>
    </location>
</feature>
<dbReference type="GO" id="GO:0006508">
    <property type="term" value="P:proteolysis"/>
    <property type="evidence" value="ECO:0007669"/>
    <property type="project" value="InterPro"/>
</dbReference>
<dbReference type="InterPro" id="IPR009003">
    <property type="entry name" value="Peptidase_S1_PA"/>
</dbReference>
<proteinExistence type="predicted"/>
<evidence type="ECO:0000256" key="1">
    <source>
        <dbReference type="ARBA" id="ARBA00023157"/>
    </source>
</evidence>
<evidence type="ECO:0000256" key="2">
    <source>
        <dbReference type="SAM" id="MobiDB-lite"/>
    </source>
</evidence>
<evidence type="ECO:0000313" key="5">
    <source>
        <dbReference type="EMBL" id="KAK3246093.1"/>
    </source>
</evidence>
<organism evidence="5 6">
    <name type="scientific">Cymbomonas tetramitiformis</name>
    <dbReference type="NCBI Taxonomy" id="36881"/>
    <lineage>
        <taxon>Eukaryota</taxon>
        <taxon>Viridiplantae</taxon>
        <taxon>Chlorophyta</taxon>
        <taxon>Pyramimonadophyceae</taxon>
        <taxon>Pyramimonadales</taxon>
        <taxon>Pyramimonadaceae</taxon>
        <taxon>Cymbomonas</taxon>
    </lineage>
</organism>
<accession>A0AAE0C1K7</accession>
<sequence>MSNLRAGKRKGISERKKLSFVCDTVIVFTVIVIVIVFVVAVTRLGRSNDDSDTNNEEESKTAQSSVPNTVPSSYGTYDNDAAVDMNVTFEIKSAARANQEQVWNQLQNRSLDSSGASVIDMNVQSRCQPSWSEDAFCASLSLLFANHSSMEAFITRHVDRRWEEHFTLRQKASGGSVRWNTDMFFGNTNTFTAYLHSWTTHTRKMTYLYRDTTRSAFDAITVEMNASWSSTSSNDTNYLEILIVPDATPYTVLHASPIWEQAVNLRKYDSRLTWTLLGQREGDETEPASSSGTLQSGTVLGSYITRIVVNTRVPMRYTFDIQDAFGYGLCMPVQNRYVHDTHSQDVFTVEKHNHFGFFSIASQGRVVDSGASFSQIPALQTPRSFAISKRFTLPHPEASQVHGCFPSNDSTQSQSFSTINTHEESTEQLITVRSSVVDTSSRVVGGDPVVVQGAYGFMVSIQRAYDRDQNSMHAHLCGGSLVAPDLVLTAAHCVHGEAGSWPSRANCFTGAHHVDIGRITLTDSADKRCIEEIPIVDVYIHPRYNPHSLSYDVALLRLASKSSYSPISIYDPTDSAQPRVELSEIVLSSLGWGHTAYKGHMSDDLMLMNTFLYDRQQCKNNYANVILSDGSKARIVGVEFDLHNFCAYHKIDNTVVDNCQGDSGGAMFFEVADRYYVIGVVSFGYECAYRYSIVPGVYANVTHVIDWIKPYLPDRETSRHAAAIKRIARSPSLPARGAR</sequence>
<evidence type="ECO:0000256" key="3">
    <source>
        <dbReference type="SAM" id="Phobius"/>
    </source>
</evidence>
<dbReference type="Pfam" id="PF00089">
    <property type="entry name" value="Trypsin"/>
    <property type="match status" value="1"/>
</dbReference>
<protein>
    <recommendedName>
        <fullName evidence="4">Peptidase S1 domain-containing protein</fullName>
    </recommendedName>
</protein>
<feature type="domain" description="Peptidase S1" evidence="4">
    <location>
        <begin position="443"/>
        <end position="713"/>
    </location>
</feature>
<dbReference type="PANTHER" id="PTHR24252">
    <property type="entry name" value="ACROSIN-RELATED"/>
    <property type="match status" value="1"/>
</dbReference>
<dbReference type="PROSITE" id="PS00134">
    <property type="entry name" value="TRYPSIN_HIS"/>
    <property type="match status" value="1"/>
</dbReference>
<dbReference type="GO" id="GO:0004252">
    <property type="term" value="F:serine-type endopeptidase activity"/>
    <property type="evidence" value="ECO:0007669"/>
    <property type="project" value="InterPro"/>
</dbReference>
<dbReference type="Proteomes" id="UP001190700">
    <property type="component" value="Unassembled WGS sequence"/>
</dbReference>
<feature type="region of interest" description="Disordered" evidence="2">
    <location>
        <begin position="47"/>
        <end position="72"/>
    </location>
</feature>
<dbReference type="SUPFAM" id="SSF50494">
    <property type="entry name" value="Trypsin-like serine proteases"/>
    <property type="match status" value="1"/>
</dbReference>
<dbReference type="AlphaFoldDB" id="A0AAE0C1K7"/>
<comment type="caution">
    <text evidence="5">The sequence shown here is derived from an EMBL/GenBank/DDBJ whole genome shotgun (WGS) entry which is preliminary data.</text>
</comment>
<keyword evidence="1" id="KW-1015">Disulfide bond</keyword>
<dbReference type="PRINTS" id="PR00722">
    <property type="entry name" value="CHYMOTRYPSIN"/>
</dbReference>
<reference evidence="5 6" key="1">
    <citation type="journal article" date="2015" name="Genome Biol. Evol.">
        <title>Comparative Genomics of a Bacterivorous Green Alga Reveals Evolutionary Causalities and Consequences of Phago-Mixotrophic Mode of Nutrition.</title>
        <authorList>
            <person name="Burns J.A."/>
            <person name="Paasch A."/>
            <person name="Narechania A."/>
            <person name="Kim E."/>
        </authorList>
    </citation>
    <scope>NUCLEOTIDE SEQUENCE [LARGE SCALE GENOMIC DNA]</scope>
    <source>
        <strain evidence="5 6">PLY_AMNH</strain>
    </source>
</reference>
<dbReference type="EMBL" id="LGRX02030095">
    <property type="protein sequence ID" value="KAK3246093.1"/>
    <property type="molecule type" value="Genomic_DNA"/>
</dbReference>